<keyword evidence="6" id="KW-0804">Transcription</keyword>
<evidence type="ECO:0000256" key="2">
    <source>
        <dbReference type="ARBA" id="ARBA00023015"/>
    </source>
</evidence>
<evidence type="ECO:0000256" key="6">
    <source>
        <dbReference type="ARBA" id="ARBA00023163"/>
    </source>
</evidence>
<name>A0A0K2U0C5_LEPSM</name>
<dbReference type="PANTHER" id="PTHR46055:SF3">
    <property type="entry name" value="CIRCADIAN LOCOMOTER OUTPUT CYCLES PROTEIN KAPUT"/>
    <property type="match status" value="1"/>
</dbReference>
<dbReference type="InterPro" id="IPR036638">
    <property type="entry name" value="HLH_DNA-bd_sf"/>
</dbReference>
<dbReference type="SMART" id="SM00086">
    <property type="entry name" value="PAC"/>
    <property type="match status" value="1"/>
</dbReference>
<dbReference type="GO" id="GO:0046983">
    <property type="term" value="F:protein dimerization activity"/>
    <property type="evidence" value="ECO:0007669"/>
    <property type="project" value="InterPro"/>
</dbReference>
<dbReference type="Pfam" id="PF00989">
    <property type="entry name" value="PAS"/>
    <property type="match status" value="1"/>
</dbReference>
<evidence type="ECO:0000259" key="9">
    <source>
        <dbReference type="PROSITE" id="PS50112"/>
    </source>
</evidence>
<keyword evidence="7" id="KW-0539">Nucleus</keyword>
<dbReference type="GO" id="GO:0032922">
    <property type="term" value="P:circadian regulation of gene expression"/>
    <property type="evidence" value="ECO:0007669"/>
    <property type="project" value="InterPro"/>
</dbReference>
<dbReference type="InterPro" id="IPR013767">
    <property type="entry name" value="PAS_fold"/>
</dbReference>
<dbReference type="SMART" id="SM00091">
    <property type="entry name" value="PAS"/>
    <property type="match status" value="2"/>
</dbReference>
<dbReference type="EMBL" id="HACA01014184">
    <property type="protein sequence ID" value="CDW31545.1"/>
    <property type="molecule type" value="Transcribed_RNA"/>
</dbReference>
<dbReference type="Gene3D" id="4.10.280.10">
    <property type="entry name" value="Helix-loop-helix DNA-binding domain"/>
    <property type="match status" value="1"/>
</dbReference>
<keyword evidence="2" id="KW-0805">Transcription regulation</keyword>
<feature type="region of interest" description="Disordered" evidence="8">
    <location>
        <begin position="456"/>
        <end position="484"/>
    </location>
</feature>
<dbReference type="GO" id="GO:0045944">
    <property type="term" value="P:positive regulation of transcription by RNA polymerase II"/>
    <property type="evidence" value="ECO:0007669"/>
    <property type="project" value="UniProtKB-ARBA"/>
</dbReference>
<dbReference type="InterPro" id="IPR001067">
    <property type="entry name" value="Nuc_translocat"/>
</dbReference>
<evidence type="ECO:0000313" key="10">
    <source>
        <dbReference type="EMBL" id="CDW31545.1"/>
    </source>
</evidence>
<evidence type="ECO:0000256" key="1">
    <source>
        <dbReference type="ARBA" id="ARBA00022737"/>
    </source>
</evidence>
<dbReference type="Pfam" id="PF14598">
    <property type="entry name" value="PAS_11"/>
    <property type="match status" value="1"/>
</dbReference>
<evidence type="ECO:0000256" key="8">
    <source>
        <dbReference type="SAM" id="MobiDB-lite"/>
    </source>
</evidence>
<evidence type="ECO:0000256" key="4">
    <source>
        <dbReference type="ARBA" id="ARBA00023125"/>
    </source>
</evidence>
<feature type="domain" description="PAS" evidence="9">
    <location>
        <begin position="227"/>
        <end position="274"/>
    </location>
</feature>
<dbReference type="NCBIfam" id="TIGR00229">
    <property type="entry name" value="sensory_box"/>
    <property type="match status" value="1"/>
</dbReference>
<dbReference type="AlphaFoldDB" id="A0A0K2U0C5"/>
<dbReference type="OrthoDB" id="411251at2759"/>
<dbReference type="InterPro" id="IPR000014">
    <property type="entry name" value="PAS"/>
</dbReference>
<dbReference type="InterPro" id="IPR035965">
    <property type="entry name" value="PAS-like_dom_sf"/>
</dbReference>
<dbReference type="PANTHER" id="PTHR46055">
    <property type="entry name" value="CIRCADIAN LOCOMOTER OUTPUT CYCLES PROTEIN KAPUT"/>
    <property type="match status" value="1"/>
</dbReference>
<evidence type="ECO:0000256" key="3">
    <source>
        <dbReference type="ARBA" id="ARBA00023108"/>
    </source>
</evidence>
<keyword evidence="3" id="KW-0090">Biological rhythms</keyword>
<evidence type="ECO:0000256" key="5">
    <source>
        <dbReference type="ARBA" id="ARBA00023159"/>
    </source>
</evidence>
<dbReference type="CDD" id="cd00130">
    <property type="entry name" value="PAS"/>
    <property type="match status" value="2"/>
</dbReference>
<dbReference type="PROSITE" id="PS50112">
    <property type="entry name" value="PAS"/>
    <property type="match status" value="2"/>
</dbReference>
<keyword evidence="1" id="KW-0677">Repeat</keyword>
<organism evidence="10">
    <name type="scientific">Lepeophtheirus salmonis</name>
    <name type="common">Salmon louse</name>
    <name type="synonym">Caligus salmonis</name>
    <dbReference type="NCBI Taxonomy" id="72036"/>
    <lineage>
        <taxon>Eukaryota</taxon>
        <taxon>Metazoa</taxon>
        <taxon>Ecdysozoa</taxon>
        <taxon>Arthropoda</taxon>
        <taxon>Crustacea</taxon>
        <taxon>Multicrustacea</taxon>
        <taxon>Hexanauplia</taxon>
        <taxon>Copepoda</taxon>
        <taxon>Siphonostomatoida</taxon>
        <taxon>Caligidae</taxon>
        <taxon>Lepeophtheirus</taxon>
    </lineage>
</organism>
<accession>A0A0K2U0C5</accession>
<dbReference type="InterPro" id="IPR047230">
    <property type="entry name" value="CLOCK-like"/>
</dbReference>
<dbReference type="SUPFAM" id="SSF55785">
    <property type="entry name" value="PYP-like sensor domain (PAS domain)"/>
    <property type="match status" value="2"/>
</dbReference>
<dbReference type="GO" id="GO:1990513">
    <property type="term" value="C:CLOCK-BMAL transcription complex"/>
    <property type="evidence" value="ECO:0007669"/>
    <property type="project" value="TreeGrafter"/>
</dbReference>
<dbReference type="InterPro" id="IPR001610">
    <property type="entry name" value="PAC"/>
</dbReference>
<protein>
    <submittedName>
        <fullName evidence="10">Clock [Apis mellifera]</fullName>
    </submittedName>
</protein>
<proteinExistence type="predicted"/>
<evidence type="ECO:0000256" key="7">
    <source>
        <dbReference type="ARBA" id="ARBA00023242"/>
    </source>
</evidence>
<dbReference type="Gene3D" id="3.30.450.20">
    <property type="entry name" value="PAS domain"/>
    <property type="match status" value="2"/>
</dbReference>
<keyword evidence="5" id="KW-0010">Activator</keyword>
<dbReference type="GO" id="GO:0005737">
    <property type="term" value="C:cytoplasm"/>
    <property type="evidence" value="ECO:0007669"/>
    <property type="project" value="InterPro"/>
</dbReference>
<dbReference type="GO" id="GO:0000978">
    <property type="term" value="F:RNA polymerase II cis-regulatory region sequence-specific DNA binding"/>
    <property type="evidence" value="ECO:0007669"/>
    <property type="project" value="TreeGrafter"/>
</dbReference>
<feature type="domain" description="PAS" evidence="9">
    <location>
        <begin position="81"/>
        <end position="135"/>
    </location>
</feature>
<dbReference type="GO" id="GO:0000981">
    <property type="term" value="F:DNA-binding transcription factor activity, RNA polymerase II-specific"/>
    <property type="evidence" value="ECO:0007669"/>
    <property type="project" value="InterPro"/>
</dbReference>
<reference evidence="10" key="1">
    <citation type="submission" date="2014-05" db="EMBL/GenBank/DDBJ databases">
        <authorList>
            <person name="Chronopoulou M."/>
        </authorList>
    </citation>
    <scope>NUCLEOTIDE SEQUENCE</scope>
    <source>
        <tissue evidence="10">Whole organism</tissue>
    </source>
</reference>
<dbReference type="PRINTS" id="PR00785">
    <property type="entry name" value="NCTRNSLOCATR"/>
</dbReference>
<keyword evidence="4" id="KW-0238">DNA-binding</keyword>
<sequence>MVNSWDPSLSSKYRRKMDKTTVLKSTILFIKKHQPKQLIEQLQQNQEISECGYVNDPPLPPLENLGANISSLESKPTFLSHNEFTQIMLESVHGFILVFGTNGKIIYVSESISSLLGYSPIQITERSVYELIGNDGDKIILYNTLVNSSLGKHLELFLHFKRADGRDLELAHLVGYFRPWTRYSTVFVSAVRLQGSNRPKENKKLTPHMLLSANELEFTSRYSLEWKFLYIDDRAPPIIGYLPFEVLGTSGYDYYHIEDLERVCTYHATLMQTGEVPSCLHRFLTKGQEWIWLQTRYYVTYNHWNAKPEFVVATHKVVRHVDDTKKVKKEGGEDWDNTIENTLAFIKSYSSSFSDSIFDSFGARSPIGLSSKKFEDSGILNLFASPQVVSTRTKSQLDEKPPSGQIHIEQSEFQFQEELQRKHDELSFKICQQQEQLQTISDKLIMSKYGLDATNTERDQKINNFSNDSREPTPKRSVPQGRENEYEVSYCGPFGKSIENSFDNSLADIIWDFGEEEGMLMKENDHCGTNR</sequence>
<gene>
    <name evidence="10" type="primary">Clk</name>
</gene>